<protein>
    <submittedName>
        <fullName evidence="3">Uncharacterized protein</fullName>
    </submittedName>
</protein>
<evidence type="ECO:0000313" key="3">
    <source>
        <dbReference type="EMBL" id="KAF8413912.1"/>
    </source>
</evidence>
<dbReference type="InterPro" id="IPR005061">
    <property type="entry name" value="Ist1"/>
</dbReference>
<name>A0A835DVH1_TETSI</name>
<sequence length="643" mass="73725">MVDKTKDIERRDEAKHGAIFFGMFDILFGWRKASECKKLIRCVQCRLKLLKNKRCVIIRQSREDVAQLLKNGQDQSAFARVEQLFNDQSIMVVYDLLEHFCEFIIIHLPYIRRHKDCPNDVNEAVSSLIFSAARCGDLPELQRLRKLFGDRYGHKFAKVAGQLLPGNLVNRQISEKLCIKSIPDDVKLRLVDEIARDYRFQLRPLRSEDRFELQHHQVYGNIDCQWKGQFFERINQVNYSSTEGAQMQASNVKEIQWKGRSIGSLSNCKKLVVGSCQSPKCLDIASTCTEELFVFQLAPIIAEPHSSTLTPKSAAKIENYYHLDPLYEHGIIPYRSSGQSNLESRCKDEVETITEIASESSLQFSERSIVYLDDIEEFQSPTLENDDSKDQRLFLFKFSILPLIENFGVGRASLLNLYHDGCDEDHTEHYKLCDGRACSQSSSKRRKWRYDFCHCRYSPEEEPLESTATTNYISYGRATDNKATSNNTRDQEVDWESPPKKLRRRNFQNSSILYDAMASQNHRHGNQCMKTGEVEELSDCPASCGSSHGSCSRISSPHTNTGTHRSDLRSTTMPPEWPKDTPTGNILRSSSCQFRKPNHPSSGSSSSLSHVHPKLPDYDDLSAKFLALKKEYLQSKHWHSRTS</sequence>
<accession>A0A835DVH1</accession>
<dbReference type="GO" id="GO:0015031">
    <property type="term" value="P:protein transport"/>
    <property type="evidence" value="ECO:0007669"/>
    <property type="project" value="InterPro"/>
</dbReference>
<dbReference type="OMA" id="IDHEIYY"/>
<dbReference type="PANTHER" id="PTHR12161:SF44">
    <property type="entry name" value="REGULATOR OF VPS4 ACTIVITY IN THE MVB PATHWAY PROTEIN"/>
    <property type="match status" value="1"/>
</dbReference>
<organism evidence="3 4">
    <name type="scientific">Tetracentron sinense</name>
    <name type="common">Spur-leaf</name>
    <dbReference type="NCBI Taxonomy" id="13715"/>
    <lineage>
        <taxon>Eukaryota</taxon>
        <taxon>Viridiplantae</taxon>
        <taxon>Streptophyta</taxon>
        <taxon>Embryophyta</taxon>
        <taxon>Tracheophyta</taxon>
        <taxon>Spermatophyta</taxon>
        <taxon>Magnoliopsida</taxon>
        <taxon>Trochodendrales</taxon>
        <taxon>Trochodendraceae</taxon>
        <taxon>Tetracentron</taxon>
    </lineage>
</organism>
<dbReference type="AlphaFoldDB" id="A0A835DVH1"/>
<dbReference type="Gene3D" id="1.20.1260.60">
    <property type="entry name" value="Vacuolar protein sorting-associated protein Ist1"/>
    <property type="match status" value="1"/>
</dbReference>
<dbReference type="Proteomes" id="UP000655225">
    <property type="component" value="Unassembled WGS sequence"/>
</dbReference>
<reference evidence="3 4" key="1">
    <citation type="submission" date="2020-04" db="EMBL/GenBank/DDBJ databases">
        <title>Plant Genome Project.</title>
        <authorList>
            <person name="Zhang R.-G."/>
        </authorList>
    </citation>
    <scope>NUCLEOTIDE SEQUENCE [LARGE SCALE GENOMIC DNA]</scope>
    <source>
        <strain evidence="3">YNK0</strain>
        <tissue evidence="3">Leaf</tissue>
    </source>
</reference>
<dbReference type="Pfam" id="PF03398">
    <property type="entry name" value="Ist1"/>
    <property type="match status" value="1"/>
</dbReference>
<evidence type="ECO:0000256" key="1">
    <source>
        <dbReference type="ARBA" id="ARBA00005536"/>
    </source>
</evidence>
<comment type="similarity">
    <text evidence="1">Belongs to the IST1 family.</text>
</comment>
<comment type="caution">
    <text evidence="3">The sequence shown here is derived from an EMBL/GenBank/DDBJ whole genome shotgun (WGS) entry which is preliminary data.</text>
</comment>
<evidence type="ECO:0000256" key="2">
    <source>
        <dbReference type="SAM" id="MobiDB-lite"/>
    </source>
</evidence>
<keyword evidence="4" id="KW-1185">Reference proteome</keyword>
<evidence type="ECO:0000313" key="4">
    <source>
        <dbReference type="Proteomes" id="UP000655225"/>
    </source>
</evidence>
<dbReference type="FunFam" id="1.20.1260.60:FF:000002">
    <property type="entry name" value="Vacuolar protein sorting-associated protein IST1"/>
    <property type="match status" value="1"/>
</dbReference>
<dbReference type="InterPro" id="IPR042277">
    <property type="entry name" value="IST1-like"/>
</dbReference>
<dbReference type="OrthoDB" id="29853at2759"/>
<feature type="compositionally biased region" description="Polar residues" evidence="2">
    <location>
        <begin position="557"/>
        <end position="573"/>
    </location>
</feature>
<feature type="region of interest" description="Disordered" evidence="2">
    <location>
        <begin position="548"/>
        <end position="614"/>
    </location>
</feature>
<feature type="region of interest" description="Disordered" evidence="2">
    <location>
        <begin position="477"/>
        <end position="506"/>
    </location>
</feature>
<dbReference type="EMBL" id="JABCRI010000001">
    <property type="protein sequence ID" value="KAF8413912.1"/>
    <property type="molecule type" value="Genomic_DNA"/>
</dbReference>
<proteinExistence type="inferred from homology"/>
<feature type="compositionally biased region" description="Polar residues" evidence="2">
    <location>
        <begin position="582"/>
        <end position="593"/>
    </location>
</feature>
<dbReference type="PANTHER" id="PTHR12161">
    <property type="entry name" value="IST1 FAMILY MEMBER"/>
    <property type="match status" value="1"/>
</dbReference>
<gene>
    <name evidence="3" type="ORF">HHK36_001908</name>
</gene>